<comment type="caution">
    <text evidence="1">The sequence shown here is derived from an EMBL/GenBank/DDBJ whole genome shotgun (WGS) entry which is preliminary data.</text>
</comment>
<sequence length="120" mass="13395">MKSTATFGERSALRKARNSFSTAVQSETRLLSILSARNEIMPFPSPPKCSGISRFHNDRHRHVWCLSRGDNTVSETRFHRRTAVKAGLVRAKSVAGKCPPAGVAWKFRDWVASWSAVLVI</sequence>
<evidence type="ECO:0000313" key="2">
    <source>
        <dbReference type="Proteomes" id="UP000499080"/>
    </source>
</evidence>
<accession>A0A4Y2K733</accession>
<gene>
    <name evidence="1" type="ORF">AVEN_121493_1</name>
</gene>
<dbReference type="EMBL" id="BGPR01004290">
    <property type="protein sequence ID" value="GBM98067.1"/>
    <property type="molecule type" value="Genomic_DNA"/>
</dbReference>
<reference evidence="1 2" key="1">
    <citation type="journal article" date="2019" name="Sci. Rep.">
        <title>Orb-weaving spider Araneus ventricosus genome elucidates the spidroin gene catalogue.</title>
        <authorList>
            <person name="Kono N."/>
            <person name="Nakamura H."/>
            <person name="Ohtoshi R."/>
            <person name="Moran D.A.P."/>
            <person name="Shinohara A."/>
            <person name="Yoshida Y."/>
            <person name="Fujiwara M."/>
            <person name="Mori M."/>
            <person name="Tomita M."/>
            <person name="Arakawa K."/>
        </authorList>
    </citation>
    <scope>NUCLEOTIDE SEQUENCE [LARGE SCALE GENOMIC DNA]</scope>
</reference>
<evidence type="ECO:0000313" key="1">
    <source>
        <dbReference type="EMBL" id="GBM98067.1"/>
    </source>
</evidence>
<name>A0A4Y2K733_ARAVE</name>
<dbReference type="AlphaFoldDB" id="A0A4Y2K733"/>
<proteinExistence type="predicted"/>
<protein>
    <submittedName>
        <fullName evidence="1">Uncharacterized protein</fullName>
    </submittedName>
</protein>
<dbReference type="Proteomes" id="UP000499080">
    <property type="component" value="Unassembled WGS sequence"/>
</dbReference>
<organism evidence="1 2">
    <name type="scientific">Araneus ventricosus</name>
    <name type="common">Orbweaver spider</name>
    <name type="synonym">Epeira ventricosa</name>
    <dbReference type="NCBI Taxonomy" id="182803"/>
    <lineage>
        <taxon>Eukaryota</taxon>
        <taxon>Metazoa</taxon>
        <taxon>Ecdysozoa</taxon>
        <taxon>Arthropoda</taxon>
        <taxon>Chelicerata</taxon>
        <taxon>Arachnida</taxon>
        <taxon>Araneae</taxon>
        <taxon>Araneomorphae</taxon>
        <taxon>Entelegynae</taxon>
        <taxon>Araneoidea</taxon>
        <taxon>Araneidae</taxon>
        <taxon>Araneus</taxon>
    </lineage>
</organism>
<keyword evidence="2" id="KW-1185">Reference proteome</keyword>